<dbReference type="EMBL" id="JAUTXU010000184">
    <property type="protein sequence ID" value="KAK3700509.1"/>
    <property type="molecule type" value="Genomic_DNA"/>
</dbReference>
<evidence type="ECO:0000313" key="2">
    <source>
        <dbReference type="Proteomes" id="UP001281147"/>
    </source>
</evidence>
<feature type="non-terminal residue" evidence="1">
    <location>
        <position position="1"/>
    </location>
</feature>
<proteinExistence type="predicted"/>
<organism evidence="1 2">
    <name type="scientific">Vermiconidia calcicola</name>
    <dbReference type="NCBI Taxonomy" id="1690605"/>
    <lineage>
        <taxon>Eukaryota</taxon>
        <taxon>Fungi</taxon>
        <taxon>Dikarya</taxon>
        <taxon>Ascomycota</taxon>
        <taxon>Pezizomycotina</taxon>
        <taxon>Dothideomycetes</taxon>
        <taxon>Dothideomycetidae</taxon>
        <taxon>Mycosphaerellales</taxon>
        <taxon>Extremaceae</taxon>
        <taxon>Vermiconidia</taxon>
    </lineage>
</organism>
<dbReference type="Proteomes" id="UP001281147">
    <property type="component" value="Unassembled WGS sequence"/>
</dbReference>
<evidence type="ECO:0000313" key="1">
    <source>
        <dbReference type="EMBL" id="KAK3700509.1"/>
    </source>
</evidence>
<keyword evidence="2" id="KW-1185">Reference proteome</keyword>
<reference evidence="1" key="1">
    <citation type="submission" date="2023-07" db="EMBL/GenBank/DDBJ databases">
        <title>Black Yeasts Isolated from many extreme environments.</title>
        <authorList>
            <person name="Coleine C."/>
            <person name="Stajich J.E."/>
            <person name="Selbmann L."/>
        </authorList>
    </citation>
    <scope>NUCLEOTIDE SEQUENCE</scope>
    <source>
        <strain evidence="1">CCFEE 5714</strain>
    </source>
</reference>
<comment type="caution">
    <text evidence="1">The sequence shown here is derived from an EMBL/GenBank/DDBJ whole genome shotgun (WGS) entry which is preliminary data.</text>
</comment>
<gene>
    <name evidence="1" type="ORF">LTR37_015910</name>
</gene>
<sequence length="69" mass="8431">RHLYELADKLLRDFDKTVSSSTISRTLNKTMRWSKKLSRRRAKEQRADLRDFYIYKIANYSSWQLVFID</sequence>
<accession>A0ACC3MQU9</accession>
<name>A0ACC3MQU9_9PEZI</name>
<protein>
    <submittedName>
        <fullName evidence="1">Uncharacterized protein</fullName>
    </submittedName>
</protein>